<keyword evidence="3" id="KW-0378">Hydrolase</keyword>
<evidence type="ECO:0000256" key="4">
    <source>
        <dbReference type="PIRSR" id="PIRSR005902-1"/>
    </source>
</evidence>
<feature type="binding site" evidence="4">
    <location>
        <position position="6"/>
    </location>
    <ligand>
        <name>a divalent metal cation</name>
        <dbReference type="ChEBI" id="CHEBI:60240"/>
        <label>1</label>
    </ligand>
</feature>
<dbReference type="eggNOG" id="COG0084">
    <property type="taxonomic scope" value="Bacteria"/>
</dbReference>
<reference evidence="5 6" key="1">
    <citation type="journal article" date="2011" name="Stand. Genomic Sci.">
        <title>Complete genome sequence of Rhodospirillum rubrum type strain (S1).</title>
        <authorList>
            <person name="Munk A.C."/>
            <person name="Copeland A."/>
            <person name="Lucas S."/>
            <person name="Lapidus A."/>
            <person name="Del Rio T.G."/>
            <person name="Barry K."/>
            <person name="Detter J.C."/>
            <person name="Hammon N."/>
            <person name="Israni S."/>
            <person name="Pitluck S."/>
            <person name="Brettin T."/>
            <person name="Bruce D."/>
            <person name="Han C."/>
            <person name="Tapia R."/>
            <person name="Gilna P."/>
            <person name="Schmutz J."/>
            <person name="Larimer F."/>
            <person name="Land M."/>
            <person name="Kyrpides N.C."/>
            <person name="Mavromatis K."/>
            <person name="Richardson P."/>
            <person name="Rohde M."/>
            <person name="Goker M."/>
            <person name="Klenk H.P."/>
            <person name="Zhang Y."/>
            <person name="Roberts G.P."/>
            <person name="Reslewic S."/>
            <person name="Schwartz D.C."/>
        </authorList>
    </citation>
    <scope>NUCLEOTIDE SEQUENCE [LARGE SCALE GENOMIC DNA]</scope>
    <source>
        <strain evidence="6">ATCC 11170 / ATH 1.1.1 / DSM 467 / LMG 4362 / NCIMB 8255 / S1</strain>
    </source>
</reference>
<dbReference type="FunFam" id="3.20.20.140:FF:000005">
    <property type="entry name" value="TatD family hydrolase"/>
    <property type="match status" value="1"/>
</dbReference>
<dbReference type="InterPro" id="IPR001130">
    <property type="entry name" value="TatD-like"/>
</dbReference>
<dbReference type="RefSeq" id="WP_011389390.1">
    <property type="nucleotide sequence ID" value="NC_007643.1"/>
</dbReference>
<dbReference type="PATRIC" id="fig|269796.9.peg.1778"/>
<dbReference type="Pfam" id="PF01026">
    <property type="entry name" value="TatD_DNase"/>
    <property type="match status" value="1"/>
</dbReference>
<dbReference type="GO" id="GO:0005829">
    <property type="term" value="C:cytosol"/>
    <property type="evidence" value="ECO:0007669"/>
    <property type="project" value="TreeGrafter"/>
</dbReference>
<name>Q2RTP5_RHORT</name>
<dbReference type="AlphaFoldDB" id="Q2RTP5"/>
<dbReference type="EMBL" id="CP000230">
    <property type="protein sequence ID" value="ABC22500.1"/>
    <property type="molecule type" value="Genomic_DNA"/>
</dbReference>
<dbReference type="NCBIfam" id="TIGR00010">
    <property type="entry name" value="YchF/TatD family DNA exonuclease"/>
    <property type="match status" value="1"/>
</dbReference>
<dbReference type="InterPro" id="IPR032466">
    <property type="entry name" value="Metal_Hydrolase"/>
</dbReference>
<dbReference type="STRING" id="269796.Rru_A1700"/>
<dbReference type="GO" id="GO:0004536">
    <property type="term" value="F:DNA nuclease activity"/>
    <property type="evidence" value="ECO:0007669"/>
    <property type="project" value="InterPro"/>
</dbReference>
<evidence type="ECO:0000256" key="3">
    <source>
        <dbReference type="ARBA" id="ARBA00022801"/>
    </source>
</evidence>
<dbReference type="HOGENOM" id="CLU_031506_4_2_5"/>
<dbReference type="GO" id="GO:0016788">
    <property type="term" value="F:hydrolase activity, acting on ester bonds"/>
    <property type="evidence" value="ECO:0007669"/>
    <property type="project" value="InterPro"/>
</dbReference>
<dbReference type="InterPro" id="IPR015991">
    <property type="entry name" value="TatD/YcfH-like"/>
</dbReference>
<dbReference type="PROSITE" id="PS01137">
    <property type="entry name" value="TATD_1"/>
    <property type="match status" value="1"/>
</dbReference>
<dbReference type="Proteomes" id="UP000001929">
    <property type="component" value="Chromosome"/>
</dbReference>
<keyword evidence="6" id="KW-1185">Reference proteome</keyword>
<protein>
    <submittedName>
        <fullName evidence="5">TatD-related deoxyribonuclease</fullName>
    </submittedName>
</protein>
<feature type="binding site" evidence="4">
    <location>
        <position position="8"/>
    </location>
    <ligand>
        <name>a divalent metal cation</name>
        <dbReference type="ChEBI" id="CHEBI:60240"/>
        <label>1</label>
    </ligand>
</feature>
<evidence type="ECO:0000256" key="2">
    <source>
        <dbReference type="ARBA" id="ARBA00022723"/>
    </source>
</evidence>
<accession>Q2RTP5</accession>
<dbReference type="PhylomeDB" id="Q2RTP5"/>
<keyword evidence="2 4" id="KW-0479">Metal-binding</keyword>
<evidence type="ECO:0000313" key="6">
    <source>
        <dbReference type="Proteomes" id="UP000001929"/>
    </source>
</evidence>
<evidence type="ECO:0000256" key="1">
    <source>
        <dbReference type="ARBA" id="ARBA00009275"/>
    </source>
</evidence>
<dbReference type="CDD" id="cd01310">
    <property type="entry name" value="TatD_DNAse"/>
    <property type="match status" value="1"/>
</dbReference>
<gene>
    <name evidence="5" type="ordered locus">Rru_A1700</name>
</gene>
<feature type="binding site" evidence="4">
    <location>
        <position position="204"/>
    </location>
    <ligand>
        <name>a divalent metal cation</name>
        <dbReference type="ChEBI" id="CHEBI:60240"/>
        <label>1</label>
    </ligand>
</feature>
<sequence length="270" mass="29274">MIVDSHCHLDFPDFAPDIDAVVERARTAGVGTMLTICTHVSRFPGVLAMAERFPDVWCTVGIHPHEAANEAEVDAETLVRLTENPRVVGLGETGLDYFYDNSPREAQRRSFRAHLAAGRLSGLPVVIHTRDADADTAAILREEREKGPFKALLHCFSSGKDLADLAVEMGLYVSMSGILTFPKAEDVRTAIADVPLDRLLVETDAPFLAPTPKRGKRNEPALVVHTAAKLAEVKGVAVEALWAATTDNFFTLFDKCARPTGSAPQTDGTV</sequence>
<organism evidence="5 6">
    <name type="scientific">Rhodospirillum rubrum (strain ATCC 11170 / ATH 1.1.1 / DSM 467 / LMG 4362 / NCIMB 8255 / S1)</name>
    <dbReference type="NCBI Taxonomy" id="269796"/>
    <lineage>
        <taxon>Bacteria</taxon>
        <taxon>Pseudomonadati</taxon>
        <taxon>Pseudomonadota</taxon>
        <taxon>Alphaproteobacteria</taxon>
        <taxon>Rhodospirillales</taxon>
        <taxon>Rhodospirillaceae</taxon>
        <taxon>Rhodospirillum</taxon>
    </lineage>
</organism>
<dbReference type="GO" id="GO:0046872">
    <property type="term" value="F:metal ion binding"/>
    <property type="evidence" value="ECO:0007669"/>
    <property type="project" value="UniProtKB-KW"/>
</dbReference>
<comment type="similarity">
    <text evidence="1">Belongs to the metallo-dependent hydrolases superfamily. TatD-type hydrolase family.</text>
</comment>
<evidence type="ECO:0000313" key="5">
    <source>
        <dbReference type="EMBL" id="ABC22500.1"/>
    </source>
</evidence>
<proteinExistence type="inferred from homology"/>
<dbReference type="SUPFAM" id="SSF51556">
    <property type="entry name" value="Metallo-dependent hydrolases"/>
    <property type="match status" value="1"/>
</dbReference>
<dbReference type="PANTHER" id="PTHR46124">
    <property type="entry name" value="D-AMINOACYL-TRNA DEACYLASE"/>
    <property type="match status" value="1"/>
</dbReference>
<dbReference type="PIRSF" id="PIRSF005902">
    <property type="entry name" value="DNase_TatD"/>
    <property type="match status" value="1"/>
</dbReference>
<feature type="binding site" evidence="4">
    <location>
        <position position="92"/>
    </location>
    <ligand>
        <name>a divalent metal cation</name>
        <dbReference type="ChEBI" id="CHEBI:60240"/>
        <label>1</label>
    </ligand>
</feature>
<dbReference type="InterPro" id="IPR018228">
    <property type="entry name" value="DNase_TatD-rel_CS"/>
</dbReference>
<feature type="binding site" evidence="4">
    <location>
        <position position="128"/>
    </location>
    <ligand>
        <name>a divalent metal cation</name>
        <dbReference type="ChEBI" id="CHEBI:60240"/>
        <label>2</label>
    </ligand>
</feature>
<dbReference type="EnsemblBacteria" id="ABC22500">
    <property type="protein sequence ID" value="ABC22500"/>
    <property type="gene ID" value="Rru_A1700"/>
</dbReference>
<feature type="binding site" evidence="4">
    <location>
        <position position="154"/>
    </location>
    <ligand>
        <name>a divalent metal cation</name>
        <dbReference type="ChEBI" id="CHEBI:60240"/>
        <label>2</label>
    </ligand>
</feature>
<dbReference type="Gene3D" id="3.20.20.140">
    <property type="entry name" value="Metal-dependent hydrolases"/>
    <property type="match status" value="1"/>
</dbReference>
<dbReference type="KEGG" id="rru:Rru_A1700"/>
<dbReference type="PROSITE" id="PS01091">
    <property type="entry name" value="TATD_3"/>
    <property type="match status" value="1"/>
</dbReference>
<dbReference type="PANTHER" id="PTHR46124:SF2">
    <property type="entry name" value="D-AMINOACYL-TRNA DEACYLASE"/>
    <property type="match status" value="1"/>
</dbReference>